<dbReference type="Proteomes" id="UP000028582">
    <property type="component" value="Unassembled WGS sequence"/>
</dbReference>
<dbReference type="OrthoDB" id="122621at2759"/>
<gene>
    <name evidence="1" type="ORF">F444_03849</name>
</gene>
<dbReference type="EMBL" id="ANJA01000783">
    <property type="protein sequence ID" value="ETO81922.1"/>
    <property type="molecule type" value="Genomic_DNA"/>
</dbReference>
<proteinExistence type="predicted"/>
<reference evidence="1 2" key="1">
    <citation type="submission" date="2013-11" db="EMBL/GenBank/DDBJ databases">
        <title>The Genome Sequence of Phytophthora parasitica P1976.</title>
        <authorList>
            <consortium name="The Broad Institute Genomics Platform"/>
            <person name="Russ C."/>
            <person name="Tyler B."/>
            <person name="Panabieres F."/>
            <person name="Shan W."/>
            <person name="Tripathy S."/>
            <person name="Grunwald N."/>
            <person name="Machado M."/>
            <person name="Johnson C.S."/>
            <person name="Walker B."/>
            <person name="Young S."/>
            <person name="Zeng Q."/>
            <person name="Gargeya S."/>
            <person name="Fitzgerald M."/>
            <person name="Haas B."/>
            <person name="Abouelleil A."/>
            <person name="Allen A.W."/>
            <person name="Alvarado L."/>
            <person name="Arachchi H.M."/>
            <person name="Berlin A.M."/>
            <person name="Chapman S.B."/>
            <person name="Gainer-Dewar J."/>
            <person name="Goldberg J."/>
            <person name="Griggs A."/>
            <person name="Gujja S."/>
            <person name="Hansen M."/>
            <person name="Howarth C."/>
            <person name="Imamovic A."/>
            <person name="Ireland A."/>
            <person name="Larimer J."/>
            <person name="McCowan C."/>
            <person name="Murphy C."/>
            <person name="Pearson M."/>
            <person name="Poon T.W."/>
            <person name="Priest M."/>
            <person name="Roberts A."/>
            <person name="Saif S."/>
            <person name="Shea T."/>
            <person name="Sisk P."/>
            <person name="Sykes S."/>
            <person name="Wortman J."/>
            <person name="Nusbaum C."/>
            <person name="Birren B."/>
        </authorList>
    </citation>
    <scope>NUCLEOTIDE SEQUENCE [LARGE SCALE GENOMIC DNA]</scope>
    <source>
        <strain evidence="1 2">P1976</strain>
    </source>
</reference>
<protein>
    <submittedName>
        <fullName evidence="1">Uncharacterized protein</fullName>
    </submittedName>
</protein>
<organism evidence="1 2">
    <name type="scientific">Phytophthora nicotianae P1976</name>
    <dbReference type="NCBI Taxonomy" id="1317066"/>
    <lineage>
        <taxon>Eukaryota</taxon>
        <taxon>Sar</taxon>
        <taxon>Stramenopiles</taxon>
        <taxon>Oomycota</taxon>
        <taxon>Peronosporomycetes</taxon>
        <taxon>Peronosporales</taxon>
        <taxon>Peronosporaceae</taxon>
        <taxon>Phytophthora</taxon>
    </lineage>
</organism>
<dbReference type="Pfam" id="PF14223">
    <property type="entry name" value="Retrotran_gag_2"/>
    <property type="match status" value="1"/>
</dbReference>
<dbReference type="AlphaFoldDB" id="A0A081ASR1"/>
<evidence type="ECO:0000313" key="1">
    <source>
        <dbReference type="EMBL" id="ETO81922.1"/>
    </source>
</evidence>
<sequence length="131" mass="14464">MLFQEIEKEYNAGRAAKNDILIKAAMFVRKLAKDERVDTYIDSIMKLQEDLVTLGHPIDEAELARLLLTNALEVFPDLSNELVAARMKGDELEVGKVRGRLLAREQEETMRGPRLDAARVVSSAAAAAGAP</sequence>
<comment type="caution">
    <text evidence="1">The sequence shown here is derived from an EMBL/GenBank/DDBJ whole genome shotgun (WGS) entry which is preliminary data.</text>
</comment>
<accession>A0A081ASR1</accession>
<evidence type="ECO:0000313" key="2">
    <source>
        <dbReference type="Proteomes" id="UP000028582"/>
    </source>
</evidence>
<name>A0A081ASR1_PHYNI</name>
<feature type="non-terminal residue" evidence="1">
    <location>
        <position position="131"/>
    </location>
</feature>